<dbReference type="GO" id="GO:0004370">
    <property type="term" value="F:glycerol kinase activity"/>
    <property type="evidence" value="ECO:0007669"/>
    <property type="project" value="UniProtKB-EC"/>
</dbReference>
<evidence type="ECO:0000256" key="3">
    <source>
        <dbReference type="ARBA" id="ARBA00012099"/>
    </source>
</evidence>
<evidence type="ECO:0000259" key="13">
    <source>
        <dbReference type="Pfam" id="PF00370"/>
    </source>
</evidence>
<dbReference type="InterPro" id="IPR018483">
    <property type="entry name" value="Carb_kinase_FGGY_CS"/>
</dbReference>
<dbReference type="PROSITE" id="PS00933">
    <property type="entry name" value="FGGY_KINASES_1"/>
    <property type="match status" value="1"/>
</dbReference>
<feature type="domain" description="Carbohydrate kinase FGGY C-terminal" evidence="14">
    <location>
        <begin position="294"/>
        <end position="483"/>
    </location>
</feature>
<protein>
    <recommendedName>
        <fullName evidence="11">Probable glycerol kinase</fullName>
        <ecNumber evidence="3">2.7.1.30</ecNumber>
    </recommendedName>
    <alternativeName>
        <fullName evidence="9">ATP:glycerol 3-phosphotransferase</fullName>
    </alternativeName>
</protein>
<dbReference type="NCBIfam" id="NF000756">
    <property type="entry name" value="PRK00047.1"/>
    <property type="match status" value="1"/>
</dbReference>
<dbReference type="GO" id="GO:0006071">
    <property type="term" value="P:glycerol metabolic process"/>
    <property type="evidence" value="ECO:0007669"/>
    <property type="project" value="UniProtKB-KW"/>
</dbReference>
<proteinExistence type="inferred from homology"/>
<keyword evidence="16" id="KW-1185">Reference proteome</keyword>
<keyword evidence="6 12" id="KW-0418">Kinase</keyword>
<gene>
    <name evidence="15" type="ORF">HK099_007950</name>
</gene>
<dbReference type="GO" id="GO:0005524">
    <property type="term" value="F:ATP binding"/>
    <property type="evidence" value="ECO:0007669"/>
    <property type="project" value="UniProtKB-KW"/>
</dbReference>
<organism evidence="15 16">
    <name type="scientific">Clydaea vesicula</name>
    <dbReference type="NCBI Taxonomy" id="447962"/>
    <lineage>
        <taxon>Eukaryota</taxon>
        <taxon>Fungi</taxon>
        <taxon>Fungi incertae sedis</taxon>
        <taxon>Chytridiomycota</taxon>
        <taxon>Chytridiomycota incertae sedis</taxon>
        <taxon>Chytridiomycetes</taxon>
        <taxon>Lobulomycetales</taxon>
        <taxon>Lobulomycetaceae</taxon>
        <taxon>Clydaea</taxon>
    </lineage>
</organism>
<sequence length="534" mass="58236">MGFFNCTCADEEVSTRTPNMKPVKTFVAPFVGSIDQGTTSSRFIIFDKHGQVVALHQIEIQQITPKEGWTEHNPEEIYETTLTSIKGATDKFVALGYKISDIKSVGITNQRETTVVWGKSTGKSLHNAVVWLDTRTKSTVEKLVSKTKSKKTNEFVSIVGLPLSTYFSGVKLNWLLEHVPAVSEAKSNNNLLFGTIDSWLIYKLTGGLNGGKHLTDVTNASRTMLLNLETLQWDKKMLEFFDIPQNCLPEVRSSSEHYGNICEGILKGIPIAGVLGDQQAALVGQRCLKPGQVKNTYGTGCFTLFNTGNKTILSKNGLLTTVAYKLGPNAEPTYALEGSVATAGAGVKWLRDNLNMINDAKQINEFASKVPDTAGCHFVPAFSGLFAPYWKDDAKGCISGLTSFHTKHHICRALLEAICFQSKELVDAMNADAGQPLRSLKVDGGLTNSDLCMQIQADILGITVERPAMRESTALGAALAAGLSTGVWTSLDENVEGGFKLSDGHDYFESQILESDREVKFAAWKKAVEKSFAN</sequence>
<evidence type="ECO:0000256" key="1">
    <source>
        <dbReference type="ARBA" id="ARBA00005190"/>
    </source>
</evidence>
<dbReference type="Proteomes" id="UP001211065">
    <property type="component" value="Unassembled WGS sequence"/>
</dbReference>
<dbReference type="PIRSF" id="PIRSF000538">
    <property type="entry name" value="GlpK"/>
    <property type="match status" value="1"/>
</dbReference>
<evidence type="ECO:0000256" key="10">
    <source>
        <dbReference type="ARBA" id="ARBA00052101"/>
    </source>
</evidence>
<comment type="similarity">
    <text evidence="2 12">Belongs to the FGGY kinase family.</text>
</comment>
<reference evidence="15" key="1">
    <citation type="submission" date="2020-05" db="EMBL/GenBank/DDBJ databases">
        <title>Phylogenomic resolution of chytrid fungi.</title>
        <authorList>
            <person name="Stajich J.E."/>
            <person name="Amses K."/>
            <person name="Simmons R."/>
            <person name="Seto K."/>
            <person name="Myers J."/>
            <person name="Bonds A."/>
            <person name="Quandt C.A."/>
            <person name="Barry K."/>
            <person name="Liu P."/>
            <person name="Grigoriev I."/>
            <person name="Longcore J.E."/>
            <person name="James T.Y."/>
        </authorList>
    </citation>
    <scope>NUCLEOTIDE SEQUENCE</scope>
    <source>
        <strain evidence="15">JEL0476</strain>
    </source>
</reference>
<evidence type="ECO:0000256" key="2">
    <source>
        <dbReference type="ARBA" id="ARBA00009156"/>
    </source>
</evidence>
<evidence type="ECO:0000256" key="9">
    <source>
        <dbReference type="ARBA" id="ARBA00043149"/>
    </source>
</evidence>
<dbReference type="InterPro" id="IPR042018">
    <property type="entry name" value="GK1-3_metazoan-type"/>
</dbReference>
<name>A0AAD5TZC9_9FUNG</name>
<dbReference type="PANTHER" id="PTHR10196:SF69">
    <property type="entry name" value="GLYCEROL KINASE"/>
    <property type="match status" value="1"/>
</dbReference>
<evidence type="ECO:0000256" key="12">
    <source>
        <dbReference type="RuleBase" id="RU003733"/>
    </source>
</evidence>
<evidence type="ECO:0000256" key="6">
    <source>
        <dbReference type="ARBA" id="ARBA00022777"/>
    </source>
</evidence>
<dbReference type="InterPro" id="IPR043129">
    <property type="entry name" value="ATPase_NBD"/>
</dbReference>
<dbReference type="AlphaFoldDB" id="A0AAD5TZC9"/>
<evidence type="ECO:0000256" key="7">
    <source>
        <dbReference type="ARBA" id="ARBA00022798"/>
    </source>
</evidence>
<dbReference type="GO" id="GO:0005739">
    <property type="term" value="C:mitochondrion"/>
    <property type="evidence" value="ECO:0007669"/>
    <property type="project" value="TreeGrafter"/>
</dbReference>
<dbReference type="Pfam" id="PF02782">
    <property type="entry name" value="FGGY_C"/>
    <property type="match status" value="1"/>
</dbReference>
<dbReference type="InterPro" id="IPR005999">
    <property type="entry name" value="Glycerol_kin"/>
</dbReference>
<comment type="catalytic activity">
    <reaction evidence="10">
        <text>glycerol + ATP = sn-glycerol 3-phosphate + ADP + H(+)</text>
        <dbReference type="Rhea" id="RHEA:21644"/>
        <dbReference type="ChEBI" id="CHEBI:15378"/>
        <dbReference type="ChEBI" id="CHEBI:17754"/>
        <dbReference type="ChEBI" id="CHEBI:30616"/>
        <dbReference type="ChEBI" id="CHEBI:57597"/>
        <dbReference type="ChEBI" id="CHEBI:456216"/>
        <dbReference type="EC" id="2.7.1.30"/>
    </reaction>
</comment>
<keyword evidence="4 12" id="KW-0808">Transferase</keyword>
<dbReference type="NCBIfam" id="TIGR01311">
    <property type="entry name" value="glycerol_kin"/>
    <property type="match status" value="1"/>
</dbReference>
<dbReference type="EMBL" id="JADGJW010000820">
    <property type="protein sequence ID" value="KAJ3211670.1"/>
    <property type="molecule type" value="Genomic_DNA"/>
</dbReference>
<evidence type="ECO:0000313" key="15">
    <source>
        <dbReference type="EMBL" id="KAJ3211670.1"/>
    </source>
</evidence>
<comment type="pathway">
    <text evidence="1">Polyol metabolism; glycerol degradation via glycerol kinase pathway; sn-glycerol 3-phosphate from glycerol: step 1/1.</text>
</comment>
<keyword evidence="8" id="KW-0067">ATP-binding</keyword>
<dbReference type="EC" id="2.7.1.30" evidence="3"/>
<dbReference type="PROSITE" id="PS00445">
    <property type="entry name" value="FGGY_KINASES_2"/>
    <property type="match status" value="1"/>
</dbReference>
<accession>A0AAD5TZC9</accession>
<dbReference type="InterPro" id="IPR018485">
    <property type="entry name" value="FGGY_C"/>
</dbReference>
<dbReference type="CDD" id="cd07792">
    <property type="entry name" value="ASKHA_NBD_FGGY_GK1-3-like"/>
    <property type="match status" value="1"/>
</dbReference>
<evidence type="ECO:0000256" key="8">
    <source>
        <dbReference type="ARBA" id="ARBA00022840"/>
    </source>
</evidence>
<keyword evidence="5" id="KW-0547">Nucleotide-binding</keyword>
<dbReference type="Pfam" id="PF00370">
    <property type="entry name" value="FGGY_N"/>
    <property type="match status" value="1"/>
</dbReference>
<dbReference type="GO" id="GO:0046167">
    <property type="term" value="P:glycerol-3-phosphate biosynthetic process"/>
    <property type="evidence" value="ECO:0007669"/>
    <property type="project" value="TreeGrafter"/>
</dbReference>
<evidence type="ECO:0000256" key="4">
    <source>
        <dbReference type="ARBA" id="ARBA00022679"/>
    </source>
</evidence>
<comment type="caution">
    <text evidence="15">The sequence shown here is derived from an EMBL/GenBank/DDBJ whole genome shotgun (WGS) entry which is preliminary data.</text>
</comment>
<dbReference type="FunFam" id="3.30.420.40:FF:000177">
    <property type="entry name" value="Glycerol kinase"/>
    <property type="match status" value="1"/>
</dbReference>
<dbReference type="FunFam" id="3.30.420.40:FF:000108">
    <property type="entry name" value="Glycerol kinase, glycosomal"/>
    <property type="match status" value="1"/>
</dbReference>
<evidence type="ECO:0000256" key="5">
    <source>
        <dbReference type="ARBA" id="ARBA00022741"/>
    </source>
</evidence>
<dbReference type="Gene3D" id="3.30.420.40">
    <property type="match status" value="2"/>
</dbReference>
<feature type="domain" description="Carbohydrate kinase FGGY N-terminal" evidence="13">
    <location>
        <begin position="32"/>
        <end position="284"/>
    </location>
</feature>
<dbReference type="InterPro" id="IPR000577">
    <property type="entry name" value="Carb_kinase_FGGY"/>
</dbReference>
<evidence type="ECO:0000259" key="14">
    <source>
        <dbReference type="Pfam" id="PF02782"/>
    </source>
</evidence>
<dbReference type="SUPFAM" id="SSF53067">
    <property type="entry name" value="Actin-like ATPase domain"/>
    <property type="match status" value="2"/>
</dbReference>
<dbReference type="InterPro" id="IPR018484">
    <property type="entry name" value="FGGY_N"/>
</dbReference>
<evidence type="ECO:0000313" key="16">
    <source>
        <dbReference type="Proteomes" id="UP001211065"/>
    </source>
</evidence>
<dbReference type="GO" id="GO:0006641">
    <property type="term" value="P:triglyceride metabolic process"/>
    <property type="evidence" value="ECO:0007669"/>
    <property type="project" value="TreeGrafter"/>
</dbReference>
<evidence type="ECO:0000256" key="11">
    <source>
        <dbReference type="ARBA" id="ARBA00071571"/>
    </source>
</evidence>
<keyword evidence="7" id="KW-0319">Glycerol metabolism</keyword>
<dbReference type="PANTHER" id="PTHR10196">
    <property type="entry name" value="SUGAR KINASE"/>
    <property type="match status" value="1"/>
</dbReference>